<organism evidence="7 8">
    <name type="scientific">Paenibacillus gansuensis</name>
    <dbReference type="NCBI Taxonomy" id="306542"/>
    <lineage>
        <taxon>Bacteria</taxon>
        <taxon>Bacillati</taxon>
        <taxon>Bacillota</taxon>
        <taxon>Bacilli</taxon>
        <taxon>Bacillales</taxon>
        <taxon>Paenibacillaceae</taxon>
        <taxon>Paenibacillus</taxon>
    </lineage>
</organism>
<feature type="domain" description="NlpC/P60" evidence="6">
    <location>
        <begin position="37"/>
        <end position="161"/>
    </location>
</feature>
<sequence>MNLRHRIVKQLTVLGISAALLYTGTAAYLAPPAEAAVSTRDRVITIGKKYLGTPYQFGAKYGSTSRFDCSSFTKWVYHYVGKPLPRASKDQAKVGRYVPRSKLIKGDLVFFTTTSRPGISHVAIYIGNNKILHTYGAGGVKISSMASGWWDNHYVTARRVL</sequence>
<name>A0ABW5PGJ5_9BACL</name>
<dbReference type="InterPro" id="IPR000064">
    <property type="entry name" value="NLP_P60_dom"/>
</dbReference>
<comment type="similarity">
    <text evidence="1">Belongs to the peptidase C40 family.</text>
</comment>
<evidence type="ECO:0000313" key="7">
    <source>
        <dbReference type="EMBL" id="MFD2614552.1"/>
    </source>
</evidence>
<proteinExistence type="inferred from homology"/>
<dbReference type="Proteomes" id="UP001597541">
    <property type="component" value="Unassembled WGS sequence"/>
</dbReference>
<keyword evidence="4" id="KW-0788">Thiol protease</keyword>
<dbReference type="SUPFAM" id="SSF54001">
    <property type="entry name" value="Cysteine proteinases"/>
    <property type="match status" value="1"/>
</dbReference>
<dbReference type="PANTHER" id="PTHR47053:SF1">
    <property type="entry name" value="MUREIN DD-ENDOPEPTIDASE MEPH-RELATED"/>
    <property type="match status" value="1"/>
</dbReference>
<dbReference type="Pfam" id="PF00877">
    <property type="entry name" value="NLPC_P60"/>
    <property type="match status" value="1"/>
</dbReference>
<reference evidence="8" key="1">
    <citation type="journal article" date="2019" name="Int. J. Syst. Evol. Microbiol.">
        <title>The Global Catalogue of Microorganisms (GCM) 10K type strain sequencing project: providing services to taxonomists for standard genome sequencing and annotation.</title>
        <authorList>
            <consortium name="The Broad Institute Genomics Platform"/>
            <consortium name="The Broad Institute Genome Sequencing Center for Infectious Disease"/>
            <person name="Wu L."/>
            <person name="Ma J."/>
        </authorList>
    </citation>
    <scope>NUCLEOTIDE SEQUENCE [LARGE SCALE GENOMIC DNA]</scope>
    <source>
        <strain evidence="8">KCTC 3950</strain>
    </source>
</reference>
<dbReference type="InterPro" id="IPR038765">
    <property type="entry name" value="Papain-like_cys_pep_sf"/>
</dbReference>
<feature type="chain" id="PRO_5046323112" evidence="5">
    <location>
        <begin position="36"/>
        <end position="161"/>
    </location>
</feature>
<evidence type="ECO:0000256" key="4">
    <source>
        <dbReference type="ARBA" id="ARBA00022807"/>
    </source>
</evidence>
<dbReference type="PANTHER" id="PTHR47053">
    <property type="entry name" value="MUREIN DD-ENDOPEPTIDASE MEPH-RELATED"/>
    <property type="match status" value="1"/>
</dbReference>
<comment type="caution">
    <text evidence="7">The sequence shown here is derived from an EMBL/GenBank/DDBJ whole genome shotgun (WGS) entry which is preliminary data.</text>
</comment>
<gene>
    <name evidence="7" type="ORF">ACFSUF_19245</name>
</gene>
<evidence type="ECO:0000256" key="3">
    <source>
        <dbReference type="ARBA" id="ARBA00022801"/>
    </source>
</evidence>
<keyword evidence="8" id="KW-1185">Reference proteome</keyword>
<keyword evidence="5" id="KW-0732">Signal</keyword>
<evidence type="ECO:0000313" key="8">
    <source>
        <dbReference type="Proteomes" id="UP001597541"/>
    </source>
</evidence>
<protein>
    <submittedName>
        <fullName evidence="7">C40 family peptidase</fullName>
    </submittedName>
</protein>
<dbReference type="InterPro" id="IPR051202">
    <property type="entry name" value="Peptidase_C40"/>
</dbReference>
<keyword evidence="2" id="KW-0645">Protease</keyword>
<evidence type="ECO:0000256" key="2">
    <source>
        <dbReference type="ARBA" id="ARBA00022670"/>
    </source>
</evidence>
<dbReference type="Gene3D" id="3.90.1720.10">
    <property type="entry name" value="endopeptidase domain like (from Nostoc punctiforme)"/>
    <property type="match status" value="1"/>
</dbReference>
<dbReference type="EMBL" id="JBHUME010000012">
    <property type="protein sequence ID" value="MFD2614552.1"/>
    <property type="molecule type" value="Genomic_DNA"/>
</dbReference>
<evidence type="ECO:0000256" key="1">
    <source>
        <dbReference type="ARBA" id="ARBA00007074"/>
    </source>
</evidence>
<keyword evidence="3" id="KW-0378">Hydrolase</keyword>
<evidence type="ECO:0000259" key="6">
    <source>
        <dbReference type="PROSITE" id="PS51935"/>
    </source>
</evidence>
<dbReference type="PROSITE" id="PS51935">
    <property type="entry name" value="NLPC_P60"/>
    <property type="match status" value="1"/>
</dbReference>
<feature type="signal peptide" evidence="5">
    <location>
        <begin position="1"/>
        <end position="35"/>
    </location>
</feature>
<dbReference type="RefSeq" id="WP_377605531.1">
    <property type="nucleotide sequence ID" value="NZ_JBHUME010000012.1"/>
</dbReference>
<accession>A0ABW5PGJ5</accession>
<evidence type="ECO:0000256" key="5">
    <source>
        <dbReference type="SAM" id="SignalP"/>
    </source>
</evidence>